<comment type="caution">
    <text evidence="1">The sequence shown here is derived from an EMBL/GenBank/DDBJ whole genome shotgun (WGS) entry which is preliminary data.</text>
</comment>
<sequence>MSGVGPTRKDRVFPFCLPVPKNKLQGMEASYVELAARFSGSGIKVGKFQADGDQKAFAKNELQLGNFPTIPFFPKHASQPIKYPFEKHDVVSLLAFVKALH</sequence>
<evidence type="ECO:0000313" key="1">
    <source>
        <dbReference type="EMBL" id="KAJ8632933.1"/>
    </source>
</evidence>
<organism evidence="1 2">
    <name type="scientific">Persea americana</name>
    <name type="common">Avocado</name>
    <dbReference type="NCBI Taxonomy" id="3435"/>
    <lineage>
        <taxon>Eukaryota</taxon>
        <taxon>Viridiplantae</taxon>
        <taxon>Streptophyta</taxon>
        <taxon>Embryophyta</taxon>
        <taxon>Tracheophyta</taxon>
        <taxon>Spermatophyta</taxon>
        <taxon>Magnoliopsida</taxon>
        <taxon>Magnoliidae</taxon>
        <taxon>Laurales</taxon>
        <taxon>Lauraceae</taxon>
        <taxon>Persea</taxon>
    </lineage>
</organism>
<gene>
    <name evidence="1" type="ORF">MRB53_026269</name>
</gene>
<name>A0ACC2LHW1_PERAE</name>
<keyword evidence="2" id="KW-1185">Reference proteome</keyword>
<proteinExistence type="predicted"/>
<evidence type="ECO:0000313" key="2">
    <source>
        <dbReference type="Proteomes" id="UP001234297"/>
    </source>
</evidence>
<reference evidence="1 2" key="1">
    <citation type="journal article" date="2022" name="Hortic Res">
        <title>A haplotype resolved chromosomal level avocado genome allows analysis of novel avocado genes.</title>
        <authorList>
            <person name="Nath O."/>
            <person name="Fletcher S.J."/>
            <person name="Hayward A."/>
            <person name="Shaw L.M."/>
            <person name="Masouleh A.K."/>
            <person name="Furtado A."/>
            <person name="Henry R.J."/>
            <person name="Mitter N."/>
        </authorList>
    </citation>
    <scope>NUCLEOTIDE SEQUENCE [LARGE SCALE GENOMIC DNA]</scope>
    <source>
        <strain evidence="2">cv. Hass</strain>
    </source>
</reference>
<protein>
    <submittedName>
        <fullName evidence="1">Uncharacterized protein</fullName>
    </submittedName>
</protein>
<accession>A0ACC2LHW1</accession>
<dbReference type="EMBL" id="CM056816">
    <property type="protein sequence ID" value="KAJ8632933.1"/>
    <property type="molecule type" value="Genomic_DNA"/>
</dbReference>
<dbReference type="Proteomes" id="UP001234297">
    <property type="component" value="Chromosome 8"/>
</dbReference>